<dbReference type="Proteomes" id="UP000826195">
    <property type="component" value="Unassembled WGS sequence"/>
</dbReference>
<dbReference type="EMBL" id="JAHXZJ010002609">
    <property type="protein sequence ID" value="KAH0540713.1"/>
    <property type="molecule type" value="Genomic_DNA"/>
</dbReference>
<gene>
    <name evidence="2" type="ORF">KQX54_019361</name>
</gene>
<organism evidence="2 3">
    <name type="scientific">Cotesia glomerata</name>
    <name type="common">Lepidopteran parasitic wasp</name>
    <name type="synonym">Apanteles glomeratus</name>
    <dbReference type="NCBI Taxonomy" id="32391"/>
    <lineage>
        <taxon>Eukaryota</taxon>
        <taxon>Metazoa</taxon>
        <taxon>Ecdysozoa</taxon>
        <taxon>Arthropoda</taxon>
        <taxon>Hexapoda</taxon>
        <taxon>Insecta</taxon>
        <taxon>Pterygota</taxon>
        <taxon>Neoptera</taxon>
        <taxon>Endopterygota</taxon>
        <taxon>Hymenoptera</taxon>
        <taxon>Apocrita</taxon>
        <taxon>Ichneumonoidea</taxon>
        <taxon>Braconidae</taxon>
        <taxon>Microgastrinae</taxon>
        <taxon>Cotesia</taxon>
    </lineage>
</organism>
<protein>
    <submittedName>
        <fullName evidence="2">Uncharacterized protein</fullName>
    </submittedName>
</protein>
<evidence type="ECO:0000256" key="1">
    <source>
        <dbReference type="SAM" id="MobiDB-lite"/>
    </source>
</evidence>
<evidence type="ECO:0000313" key="3">
    <source>
        <dbReference type="Proteomes" id="UP000826195"/>
    </source>
</evidence>
<sequence length="98" mass="11248">MVKAKYKLKPLKLRLYTTSIPTLACHRCRVTNVAVDTAVCDNANENSRIFVTLDSEQQRSDENGDDDDDSGEYQHREAGCENKRTNERTDERTNQQLI</sequence>
<dbReference type="AlphaFoldDB" id="A0AAV7I1S9"/>
<keyword evidence="3" id="KW-1185">Reference proteome</keyword>
<evidence type="ECO:0000313" key="2">
    <source>
        <dbReference type="EMBL" id="KAH0540713.1"/>
    </source>
</evidence>
<comment type="caution">
    <text evidence="2">The sequence shown here is derived from an EMBL/GenBank/DDBJ whole genome shotgun (WGS) entry which is preliminary data.</text>
</comment>
<feature type="compositionally biased region" description="Basic and acidic residues" evidence="1">
    <location>
        <begin position="72"/>
        <end position="98"/>
    </location>
</feature>
<name>A0AAV7I1S9_COTGL</name>
<proteinExistence type="predicted"/>
<reference evidence="2 3" key="1">
    <citation type="journal article" date="2021" name="J. Hered.">
        <title>A chromosome-level genome assembly of the parasitoid wasp, Cotesia glomerata (Hymenoptera: Braconidae).</title>
        <authorList>
            <person name="Pinto B.J."/>
            <person name="Weis J.J."/>
            <person name="Gamble T."/>
            <person name="Ode P.J."/>
            <person name="Paul R."/>
            <person name="Zaspel J.M."/>
        </authorList>
    </citation>
    <scope>NUCLEOTIDE SEQUENCE [LARGE SCALE GENOMIC DNA]</scope>
    <source>
        <strain evidence="2">CgM1</strain>
    </source>
</reference>
<feature type="region of interest" description="Disordered" evidence="1">
    <location>
        <begin position="51"/>
        <end position="98"/>
    </location>
</feature>
<accession>A0AAV7I1S9</accession>